<dbReference type="PANTHER" id="PTHR47966">
    <property type="entry name" value="BETA-SITE APP-CLEAVING ENZYME, ISOFORM A-RELATED"/>
    <property type="match status" value="1"/>
</dbReference>
<dbReference type="Pfam" id="PF00026">
    <property type="entry name" value="Asp"/>
    <property type="match status" value="1"/>
</dbReference>
<accession>A0A7J6M1G6</accession>
<dbReference type="GO" id="GO:0005764">
    <property type="term" value="C:lysosome"/>
    <property type="evidence" value="ECO:0007669"/>
    <property type="project" value="TreeGrafter"/>
</dbReference>
<evidence type="ECO:0000313" key="6">
    <source>
        <dbReference type="EMBL" id="KAF4665392.1"/>
    </source>
</evidence>
<keyword evidence="3" id="KW-0064">Aspartyl protease</keyword>
<evidence type="ECO:0000259" key="5">
    <source>
        <dbReference type="PROSITE" id="PS51767"/>
    </source>
</evidence>
<organism evidence="6 7">
    <name type="scientific">Perkinsus chesapeaki</name>
    <name type="common">Clam parasite</name>
    <name type="synonym">Perkinsus andrewsi</name>
    <dbReference type="NCBI Taxonomy" id="330153"/>
    <lineage>
        <taxon>Eukaryota</taxon>
        <taxon>Sar</taxon>
        <taxon>Alveolata</taxon>
        <taxon>Perkinsozoa</taxon>
        <taxon>Perkinsea</taxon>
        <taxon>Perkinsida</taxon>
        <taxon>Perkinsidae</taxon>
        <taxon>Perkinsus</taxon>
    </lineage>
</organism>
<dbReference type="PROSITE" id="PS51767">
    <property type="entry name" value="PEPTIDASE_A1"/>
    <property type="match status" value="1"/>
</dbReference>
<dbReference type="InterPro" id="IPR001461">
    <property type="entry name" value="Aspartic_peptidase_A1"/>
</dbReference>
<dbReference type="PANTHER" id="PTHR47966:SF51">
    <property type="entry name" value="BETA-SITE APP-CLEAVING ENZYME, ISOFORM A-RELATED"/>
    <property type="match status" value="1"/>
</dbReference>
<evidence type="ECO:0000256" key="3">
    <source>
        <dbReference type="ARBA" id="ARBA00022750"/>
    </source>
</evidence>
<gene>
    <name evidence="6" type="ORF">FOL47_004634</name>
</gene>
<dbReference type="AlphaFoldDB" id="A0A7J6M1G6"/>
<dbReference type="GO" id="GO:0004190">
    <property type="term" value="F:aspartic-type endopeptidase activity"/>
    <property type="evidence" value="ECO:0007669"/>
    <property type="project" value="UniProtKB-KW"/>
</dbReference>
<reference evidence="6 7" key="1">
    <citation type="submission" date="2020-04" db="EMBL/GenBank/DDBJ databases">
        <title>Perkinsus chesapeaki whole genome sequence.</title>
        <authorList>
            <person name="Bogema D.R."/>
        </authorList>
    </citation>
    <scope>NUCLEOTIDE SEQUENCE [LARGE SCALE GENOMIC DNA]</scope>
    <source>
        <strain evidence="6">ATCC PRA-425</strain>
    </source>
</reference>
<evidence type="ECO:0000256" key="4">
    <source>
        <dbReference type="ARBA" id="ARBA00022801"/>
    </source>
</evidence>
<keyword evidence="7" id="KW-1185">Reference proteome</keyword>
<dbReference type="Proteomes" id="UP000591131">
    <property type="component" value="Unassembled WGS sequence"/>
</dbReference>
<name>A0A7J6M1G6_PERCH</name>
<keyword evidence="2" id="KW-0645">Protease</keyword>
<evidence type="ECO:0000313" key="7">
    <source>
        <dbReference type="Proteomes" id="UP000591131"/>
    </source>
</evidence>
<comment type="similarity">
    <text evidence="1">Belongs to the peptidase A1 family.</text>
</comment>
<proteinExistence type="inferred from homology"/>
<dbReference type="Gene3D" id="2.40.70.10">
    <property type="entry name" value="Acid Proteases"/>
    <property type="match status" value="2"/>
</dbReference>
<dbReference type="InterPro" id="IPR021109">
    <property type="entry name" value="Peptidase_aspartic_dom_sf"/>
</dbReference>
<evidence type="ECO:0000256" key="2">
    <source>
        <dbReference type="ARBA" id="ARBA00022670"/>
    </source>
</evidence>
<keyword evidence="4" id="KW-0378">Hydrolase</keyword>
<protein>
    <recommendedName>
        <fullName evidence="5">Peptidase A1 domain-containing protein</fullName>
    </recommendedName>
</protein>
<dbReference type="SUPFAM" id="SSF50630">
    <property type="entry name" value="Acid proteases"/>
    <property type="match status" value="2"/>
</dbReference>
<dbReference type="InterPro" id="IPR033121">
    <property type="entry name" value="PEPTIDASE_A1"/>
</dbReference>
<sequence>MKNHTTRFVDGSTITTVQHDGVIDVAGHKLKTRFRLIIGFTSPVSTEKPMNYLGLAFPDSNNPHTLPLDLFNNKIVQQYAVSVCISASGVVTFGGQLLLGQWKGLCAIQTPTTMTVPMKSAGVSARYFSTNLNSLGLVSSKGQASTKQLADAAAVYDTGTYMLSLPQAQFDYLKKEIRLLVRNDSGADPRIEKRGFTWVIERAAYKFLPMLTFNVGSYSLSPLVILIPPKKYAQKYDDRWYELKITTHNGKPIILGRPFFTTYFSSFDMKHLFNNKIVQQYAVSVCISASGVVTFGGQLLLGQWKGLCAIQTLTTMTVPMKSAGVSARYFSTNLNSLGLVSSKGQASTKQLADAAAVYDTGTYMLSLPQAQFDYLKKEIRLLVRNESGRDPKMIFKIKSLGLIWLIEKAAYNFLPTLTFNVGSYPLSPLVIRIPPKKYAQKYDDEWYKLKMISRDSAVIILGRPFFTTYFSSFDMQRKLVRFARYSDRP</sequence>
<comment type="caution">
    <text evidence="6">The sequence shown here is derived from an EMBL/GenBank/DDBJ whole genome shotgun (WGS) entry which is preliminary data.</text>
</comment>
<dbReference type="GO" id="GO:0006508">
    <property type="term" value="P:proteolysis"/>
    <property type="evidence" value="ECO:0007669"/>
    <property type="project" value="UniProtKB-KW"/>
</dbReference>
<feature type="domain" description="Peptidase A1" evidence="5">
    <location>
        <begin position="138"/>
        <end position="483"/>
    </location>
</feature>
<dbReference type="EMBL" id="JAAPAO010000262">
    <property type="protein sequence ID" value="KAF4665392.1"/>
    <property type="molecule type" value="Genomic_DNA"/>
</dbReference>
<evidence type="ECO:0000256" key="1">
    <source>
        <dbReference type="ARBA" id="ARBA00007447"/>
    </source>
</evidence>